<dbReference type="OrthoDB" id="10425at2157"/>
<dbReference type="BioCyc" id="CNIT1237085:G1324-3239-MONOMER"/>
<dbReference type="EMBL" id="CP002408">
    <property type="protein sequence ID" value="AFU60155.1"/>
    <property type="molecule type" value="Genomic_DNA"/>
</dbReference>
<dbReference type="InParanoid" id="K0IJF5"/>
<gene>
    <name evidence="3" type="ordered locus">Ngar_c32390</name>
</gene>
<feature type="transmembrane region" description="Helical" evidence="1">
    <location>
        <begin position="126"/>
        <end position="149"/>
    </location>
</feature>
<dbReference type="HOGENOM" id="CLU_100611_0_0_2"/>
<feature type="transmembrane region" description="Helical" evidence="1">
    <location>
        <begin position="31"/>
        <end position="54"/>
    </location>
</feature>
<keyword evidence="1" id="KW-1133">Transmembrane helix</keyword>
<organism evidence="3 4">
    <name type="scientific">Nitrososphaera gargensis (strain Ga9.2)</name>
    <dbReference type="NCBI Taxonomy" id="1237085"/>
    <lineage>
        <taxon>Archaea</taxon>
        <taxon>Nitrososphaerota</taxon>
        <taxon>Nitrososphaeria</taxon>
        <taxon>Nitrososphaerales</taxon>
        <taxon>Nitrososphaeraceae</taxon>
        <taxon>Nitrososphaera</taxon>
    </lineage>
</organism>
<sequence length="171" mass="18588">MQGHHSSNMKEMHQHQHGGSSSLRWATAKHALRCLIGCNIGEGAGVAIGFLLGWDVTSTLVLAVGLAFAVGYVFTLILMLKTLPLRQAARVTVVGDTASISAMEFTENLLAFTIPGFMMASLTEPIFWLGLSIILPAGYVVSYPAMYWAMKREQRKRAGAQAPIRTTTNFC</sequence>
<dbReference type="Pfam" id="PF14342">
    <property type="entry name" value="DUF4396"/>
    <property type="match status" value="1"/>
</dbReference>
<dbReference type="AlphaFoldDB" id="K0IJF5"/>
<feature type="domain" description="DUF4396" evidence="2">
    <location>
        <begin position="27"/>
        <end position="153"/>
    </location>
</feature>
<evidence type="ECO:0000313" key="4">
    <source>
        <dbReference type="Proteomes" id="UP000008037"/>
    </source>
</evidence>
<evidence type="ECO:0000259" key="2">
    <source>
        <dbReference type="Pfam" id="PF14342"/>
    </source>
</evidence>
<dbReference type="RefSeq" id="WP_015020688.1">
    <property type="nucleotide sequence ID" value="NC_018719.1"/>
</dbReference>
<protein>
    <recommendedName>
        <fullName evidence="2">DUF4396 domain-containing protein</fullName>
    </recommendedName>
</protein>
<evidence type="ECO:0000313" key="3">
    <source>
        <dbReference type="EMBL" id="AFU60155.1"/>
    </source>
</evidence>
<feature type="transmembrane region" description="Helical" evidence="1">
    <location>
        <begin position="101"/>
        <end position="120"/>
    </location>
</feature>
<keyword evidence="1" id="KW-0472">Membrane</keyword>
<dbReference type="Proteomes" id="UP000008037">
    <property type="component" value="Chromosome"/>
</dbReference>
<dbReference type="InterPro" id="IPR025509">
    <property type="entry name" value="DUF4396"/>
</dbReference>
<keyword evidence="1" id="KW-0812">Transmembrane</keyword>
<feature type="transmembrane region" description="Helical" evidence="1">
    <location>
        <begin position="60"/>
        <end position="80"/>
    </location>
</feature>
<dbReference type="STRING" id="1237085.Ngar_c32390"/>
<proteinExistence type="predicted"/>
<name>K0IJF5_NITGG</name>
<dbReference type="KEGG" id="nga:Ngar_c32390"/>
<evidence type="ECO:0000256" key="1">
    <source>
        <dbReference type="SAM" id="Phobius"/>
    </source>
</evidence>
<accession>K0IJF5</accession>
<reference evidence="3 4" key="1">
    <citation type="journal article" date="2012" name="Environ. Microbiol.">
        <title>The genome of the ammonia-oxidizing Candidatus Nitrososphaera gargensis: insights into metabolic versatility and environmental adaptations.</title>
        <authorList>
            <person name="Spang A."/>
            <person name="Poehlein A."/>
            <person name="Offre P."/>
            <person name="Zumbragel S."/>
            <person name="Haider S."/>
            <person name="Rychlik N."/>
            <person name="Nowka B."/>
            <person name="Schmeisser C."/>
            <person name="Lebedeva E.V."/>
            <person name="Rattei T."/>
            <person name="Bohm C."/>
            <person name="Schmid M."/>
            <person name="Galushko A."/>
            <person name="Hatzenpichler R."/>
            <person name="Weinmaier T."/>
            <person name="Daniel R."/>
            <person name="Schleper C."/>
            <person name="Spieck E."/>
            <person name="Streit W."/>
            <person name="Wagner M."/>
        </authorList>
    </citation>
    <scope>NUCLEOTIDE SEQUENCE [LARGE SCALE GENOMIC DNA]</scope>
    <source>
        <strain evidence="4">Ga9.2</strain>
    </source>
</reference>
<dbReference type="GeneID" id="13797049"/>
<keyword evidence="4" id="KW-1185">Reference proteome</keyword>